<dbReference type="OrthoDB" id="9931784at2"/>
<proteinExistence type="predicted"/>
<dbReference type="RefSeq" id="WP_069679731.1">
    <property type="nucleotide sequence ID" value="NZ_CP017253.2"/>
</dbReference>
<gene>
    <name evidence="1" type="ORF">BGI42_07480</name>
</gene>
<evidence type="ECO:0000313" key="1">
    <source>
        <dbReference type="EMBL" id="AOR23580.1"/>
    </source>
</evidence>
<sequence length="182" mass="21328">MGEKMKTYKNNFKKIDLSGEFYDASLKVKELYENSLKLHEYIEEEQISSENMFTLNNILSGIEISKEGIITGWSEISWSKDIFNNINNIIEYILLIKNDLSKESCFSSKENVLIKFCNDIISEFCNNQNIFRELNEKLELCSKCYINDLDGLIFQLCKMSKEAAKESLDIFKKYNYNVNKLK</sequence>
<dbReference type="AlphaFoldDB" id="A0A1D7XK77"/>
<dbReference type="Proteomes" id="UP000094652">
    <property type="component" value="Chromosome"/>
</dbReference>
<dbReference type="EMBL" id="CP017253">
    <property type="protein sequence ID" value="AOR23580.1"/>
    <property type="molecule type" value="Genomic_DNA"/>
</dbReference>
<accession>A0A1D7XK77</accession>
<evidence type="ECO:0000313" key="2">
    <source>
        <dbReference type="Proteomes" id="UP000094652"/>
    </source>
</evidence>
<name>A0A1D7XK77_9CLOT</name>
<protein>
    <submittedName>
        <fullName evidence="1">Uncharacterized protein</fullName>
    </submittedName>
</protein>
<dbReference type="KEGG" id="ctae:BGI42_07480"/>
<organism evidence="1 2">
    <name type="scientific">Clostridium taeniosporum</name>
    <dbReference type="NCBI Taxonomy" id="394958"/>
    <lineage>
        <taxon>Bacteria</taxon>
        <taxon>Bacillati</taxon>
        <taxon>Bacillota</taxon>
        <taxon>Clostridia</taxon>
        <taxon>Eubacteriales</taxon>
        <taxon>Clostridiaceae</taxon>
        <taxon>Clostridium</taxon>
    </lineage>
</organism>
<reference evidence="2" key="1">
    <citation type="submission" date="2016-09" db="EMBL/GenBank/DDBJ databases">
        <title>Genomics of Clostridium taeniosporum, an organism which forms endospores with ribbon-like appendages.</title>
        <authorList>
            <person name="Walker J.R."/>
        </authorList>
    </citation>
    <scope>NUCLEOTIDE SEQUENCE [LARGE SCALE GENOMIC DNA]</scope>
    <source>
        <strain evidence="2">1/k</strain>
    </source>
</reference>
<keyword evidence="2" id="KW-1185">Reference proteome</keyword>